<keyword evidence="2" id="KW-1185">Reference proteome</keyword>
<dbReference type="Proteomes" id="UP000594638">
    <property type="component" value="Unassembled WGS sequence"/>
</dbReference>
<accession>A0A8S0PWL3</accession>
<comment type="caution">
    <text evidence="1">The sequence shown here is derived from an EMBL/GenBank/DDBJ whole genome shotgun (WGS) entry which is preliminary data.</text>
</comment>
<dbReference type="InterPro" id="IPR012340">
    <property type="entry name" value="NA-bd_OB-fold"/>
</dbReference>
<name>A0A8S0PWL3_OLEEU</name>
<evidence type="ECO:0000313" key="2">
    <source>
        <dbReference type="Proteomes" id="UP000594638"/>
    </source>
</evidence>
<reference evidence="1 2" key="1">
    <citation type="submission" date="2019-12" db="EMBL/GenBank/DDBJ databases">
        <authorList>
            <person name="Alioto T."/>
            <person name="Alioto T."/>
            <person name="Gomez Garrido J."/>
        </authorList>
    </citation>
    <scope>NUCLEOTIDE SEQUENCE [LARGE SCALE GENOMIC DNA]</scope>
</reference>
<dbReference type="PANTHER" id="PTHR47165">
    <property type="entry name" value="OS03G0429900 PROTEIN"/>
    <property type="match status" value="1"/>
</dbReference>
<dbReference type="PANTHER" id="PTHR47165:SF4">
    <property type="entry name" value="OS03G0429900 PROTEIN"/>
    <property type="match status" value="1"/>
</dbReference>
<dbReference type="SUPFAM" id="SSF50249">
    <property type="entry name" value="Nucleic acid-binding proteins"/>
    <property type="match status" value="1"/>
</dbReference>
<sequence>MDLEGNKVTATIYDANITVLQDQLQLGKTYILSNATVRHNRSTFTNSAKETVWSITGKTRIEEVNENNLNFLFSTYEVTPFHELERYMDKNMNISIAPNIY</sequence>
<protein>
    <submittedName>
        <fullName evidence="1">Uncharacterized protein</fullName>
    </submittedName>
</protein>
<gene>
    <name evidence="1" type="ORF">OLEA9_A013714</name>
</gene>
<dbReference type="Gramene" id="OE9A013714T1">
    <property type="protein sequence ID" value="OE9A013714C1"/>
    <property type="gene ID" value="OE9A013714"/>
</dbReference>
<dbReference type="AlphaFoldDB" id="A0A8S0PWL3"/>
<organism evidence="1 2">
    <name type="scientific">Olea europaea subsp. europaea</name>
    <dbReference type="NCBI Taxonomy" id="158383"/>
    <lineage>
        <taxon>Eukaryota</taxon>
        <taxon>Viridiplantae</taxon>
        <taxon>Streptophyta</taxon>
        <taxon>Embryophyta</taxon>
        <taxon>Tracheophyta</taxon>
        <taxon>Spermatophyta</taxon>
        <taxon>Magnoliopsida</taxon>
        <taxon>eudicotyledons</taxon>
        <taxon>Gunneridae</taxon>
        <taxon>Pentapetalae</taxon>
        <taxon>asterids</taxon>
        <taxon>lamiids</taxon>
        <taxon>Lamiales</taxon>
        <taxon>Oleaceae</taxon>
        <taxon>Oleeae</taxon>
        <taxon>Olea</taxon>
    </lineage>
</organism>
<dbReference type="EMBL" id="CACTIH010000267">
    <property type="protein sequence ID" value="CAA2958384.1"/>
    <property type="molecule type" value="Genomic_DNA"/>
</dbReference>
<dbReference type="OrthoDB" id="1740937at2759"/>
<evidence type="ECO:0000313" key="1">
    <source>
        <dbReference type="EMBL" id="CAA2958384.1"/>
    </source>
</evidence>
<proteinExistence type="predicted"/>
<dbReference type="Gene3D" id="2.40.50.140">
    <property type="entry name" value="Nucleic acid-binding proteins"/>
    <property type="match status" value="1"/>
</dbReference>